<dbReference type="GO" id="GO:0016740">
    <property type="term" value="F:transferase activity"/>
    <property type="evidence" value="ECO:0007669"/>
    <property type="project" value="UniProtKB-KW"/>
</dbReference>
<accession>A0A7H0HA98</accession>
<dbReference type="Proteomes" id="UP000516117">
    <property type="component" value="Chromosome"/>
</dbReference>
<feature type="domain" description="Aminoglycoside phosphotransferase" evidence="1">
    <location>
        <begin position="84"/>
        <end position="155"/>
    </location>
</feature>
<evidence type="ECO:0000259" key="1">
    <source>
        <dbReference type="Pfam" id="PF01636"/>
    </source>
</evidence>
<dbReference type="InterPro" id="IPR002575">
    <property type="entry name" value="Aminoglycoside_PTrfase"/>
</dbReference>
<dbReference type="KEGG" id="tdf:H9L22_03570"/>
<dbReference type="AlphaFoldDB" id="A0A7H0HA98"/>
<gene>
    <name evidence="2" type="ORF">H9L22_03570</name>
</gene>
<dbReference type="SUPFAM" id="SSF56112">
    <property type="entry name" value="Protein kinase-like (PK-like)"/>
    <property type="match status" value="1"/>
</dbReference>
<dbReference type="InterPro" id="IPR011009">
    <property type="entry name" value="Kinase-like_dom_sf"/>
</dbReference>
<dbReference type="Pfam" id="PF01636">
    <property type="entry name" value="APH"/>
    <property type="match status" value="1"/>
</dbReference>
<evidence type="ECO:0000313" key="3">
    <source>
        <dbReference type="Proteomes" id="UP000516117"/>
    </source>
</evidence>
<organism evidence="2 3">
    <name type="scientific">Tessaracoccus defluvii</name>
    <dbReference type="NCBI Taxonomy" id="1285901"/>
    <lineage>
        <taxon>Bacteria</taxon>
        <taxon>Bacillati</taxon>
        <taxon>Actinomycetota</taxon>
        <taxon>Actinomycetes</taxon>
        <taxon>Propionibacteriales</taxon>
        <taxon>Propionibacteriaceae</taxon>
        <taxon>Tessaracoccus</taxon>
    </lineage>
</organism>
<name>A0A7H0HA98_9ACTN</name>
<evidence type="ECO:0000313" key="2">
    <source>
        <dbReference type="EMBL" id="QNP57464.1"/>
    </source>
</evidence>
<keyword evidence="2" id="KW-0808">Transferase</keyword>
<keyword evidence="3" id="KW-1185">Reference proteome</keyword>
<sequence length="166" mass="17776">MSWLSGRHPSPRVFDFEEGDGEWLLVTGALTGTSAVSDRWKAEPDRAAAAIGEGLARLHSLDPSISMFGAVDWVGDVDDIDLLVIAHGDACAPNTIVGDDGSFVGHVDLGSLGVADRWADLAIASWSLEWNFGPGHEQAFWDAYGIAPDPERIAQYRALWGDAPTS</sequence>
<proteinExistence type="predicted"/>
<reference evidence="2 3" key="1">
    <citation type="submission" date="2020-08" db="EMBL/GenBank/DDBJ databases">
        <title>Genome sequence of Tessaracoccus defluvii JCM 17540T.</title>
        <authorList>
            <person name="Hyun D.-W."/>
            <person name="Bae J.-W."/>
        </authorList>
    </citation>
    <scope>NUCLEOTIDE SEQUENCE [LARGE SCALE GENOMIC DNA]</scope>
    <source>
        <strain evidence="2 3">JCM 17540</strain>
    </source>
</reference>
<dbReference type="EMBL" id="CP060789">
    <property type="protein sequence ID" value="QNP57464.1"/>
    <property type="molecule type" value="Genomic_DNA"/>
</dbReference>
<protein>
    <submittedName>
        <fullName evidence="2">Phosphotransferase</fullName>
    </submittedName>
</protein>
<dbReference type="Gene3D" id="3.90.1200.10">
    <property type="match status" value="1"/>
</dbReference>